<evidence type="ECO:0000256" key="1">
    <source>
        <dbReference type="ARBA" id="ARBA00004123"/>
    </source>
</evidence>
<dbReference type="PANTHER" id="PTHR21399:SF0">
    <property type="entry name" value="METHYLOSOME SUBUNIT PICLN"/>
    <property type="match status" value="1"/>
</dbReference>
<dbReference type="Proteomes" id="UP000494206">
    <property type="component" value="Unassembled WGS sequence"/>
</dbReference>
<keyword evidence="10" id="KW-1185">Reference proteome</keyword>
<keyword evidence="5" id="KW-0963">Cytoplasm</keyword>
<dbReference type="PANTHER" id="PTHR21399">
    <property type="entry name" value="CHLORIDE CONDUCTANCE REGULATORY PROTEIN ICLN"/>
    <property type="match status" value="1"/>
</dbReference>
<dbReference type="GO" id="GO:0034715">
    <property type="term" value="C:pICln-Sm protein complex"/>
    <property type="evidence" value="ECO:0007669"/>
    <property type="project" value="InterPro"/>
</dbReference>
<dbReference type="Gene3D" id="2.30.29.30">
    <property type="entry name" value="Pleckstrin-homology domain (PH domain)/Phosphotyrosine-binding domain (PTB)"/>
    <property type="match status" value="1"/>
</dbReference>
<comment type="similarity">
    <text evidence="3">Belongs to the pICln (TC 1.A.47) family.</text>
</comment>
<dbReference type="EMBL" id="CADEPM010000005">
    <property type="protein sequence ID" value="CAB3406022.1"/>
    <property type="molecule type" value="Genomic_DNA"/>
</dbReference>
<dbReference type="InterPro" id="IPR039924">
    <property type="entry name" value="ICln/Lot5/Saf5"/>
</dbReference>
<feature type="region of interest" description="Disordered" evidence="8">
    <location>
        <begin position="157"/>
        <end position="186"/>
    </location>
</feature>
<organism evidence="9 10">
    <name type="scientific">Caenorhabditis bovis</name>
    <dbReference type="NCBI Taxonomy" id="2654633"/>
    <lineage>
        <taxon>Eukaryota</taxon>
        <taxon>Metazoa</taxon>
        <taxon>Ecdysozoa</taxon>
        <taxon>Nematoda</taxon>
        <taxon>Chromadorea</taxon>
        <taxon>Rhabditida</taxon>
        <taxon>Rhabditina</taxon>
        <taxon>Rhabditomorpha</taxon>
        <taxon>Rhabditoidea</taxon>
        <taxon>Rhabditidae</taxon>
        <taxon>Peloderinae</taxon>
        <taxon>Caenorhabditis</taxon>
    </lineage>
</organism>
<keyword evidence="6" id="KW-0539">Nucleus</keyword>
<dbReference type="GO" id="GO:0045292">
    <property type="term" value="P:mRNA cis splicing, via spliceosome"/>
    <property type="evidence" value="ECO:0007669"/>
    <property type="project" value="TreeGrafter"/>
</dbReference>
<dbReference type="PRINTS" id="PR01348">
    <property type="entry name" value="ICLNCHANNEL"/>
</dbReference>
<evidence type="ECO:0000256" key="3">
    <source>
        <dbReference type="ARBA" id="ARBA00007054"/>
    </source>
</evidence>
<comment type="subcellular location">
    <subcellularLocation>
        <location evidence="2">Cytoplasm</location>
    </subcellularLocation>
    <subcellularLocation>
        <location evidence="1">Nucleus</location>
    </subcellularLocation>
</comment>
<evidence type="ECO:0000256" key="8">
    <source>
        <dbReference type="SAM" id="MobiDB-lite"/>
    </source>
</evidence>
<dbReference type="OrthoDB" id="19714at2759"/>
<sequence length="226" mass="25817">MSLTLSNVTAPTEQVKLVVNSVQLYFETQCFGNGELHISEANIVWISNLDKSKGISIPYRSVVLHAVSTECTDFPQEHVYVLVDGRKTDRRRRCAPVFFTQEEAQTQEDLHVELAEINDESDDESGDSHELRLVPDDKEKISEIYHNIMICQELNPEEDESFSEDDDMEENMDYDNAGDNAENGNEYGRWYTAENMEDVELSEEGLANLQRIMGNNQNGHNDSEMQ</sequence>
<evidence type="ECO:0000256" key="5">
    <source>
        <dbReference type="ARBA" id="ARBA00022490"/>
    </source>
</evidence>
<dbReference type="GO" id="GO:0006884">
    <property type="term" value="P:cell volume homeostasis"/>
    <property type="evidence" value="ECO:0007669"/>
    <property type="project" value="InterPro"/>
</dbReference>
<name>A0A8S1EZL3_9PELO</name>
<dbReference type="InterPro" id="IPR011993">
    <property type="entry name" value="PH-like_dom_sf"/>
</dbReference>
<proteinExistence type="inferred from homology"/>
<evidence type="ECO:0000256" key="7">
    <source>
        <dbReference type="ARBA" id="ARBA00045890"/>
    </source>
</evidence>
<dbReference type="Pfam" id="PF03517">
    <property type="entry name" value="Voldacs"/>
    <property type="match status" value="1"/>
</dbReference>
<dbReference type="GO" id="GO:0005681">
    <property type="term" value="C:spliceosomal complex"/>
    <property type="evidence" value="ECO:0007669"/>
    <property type="project" value="TreeGrafter"/>
</dbReference>
<comment type="caution">
    <text evidence="9">The sequence shown here is derived from an EMBL/GenBank/DDBJ whole genome shotgun (WGS) entry which is preliminary data.</text>
</comment>
<evidence type="ECO:0000256" key="6">
    <source>
        <dbReference type="ARBA" id="ARBA00023242"/>
    </source>
</evidence>
<dbReference type="GO" id="GO:0000387">
    <property type="term" value="P:spliceosomal snRNP assembly"/>
    <property type="evidence" value="ECO:0007669"/>
    <property type="project" value="InterPro"/>
</dbReference>
<reference evidence="9 10" key="1">
    <citation type="submission" date="2020-04" db="EMBL/GenBank/DDBJ databases">
        <authorList>
            <person name="Laetsch R D."/>
            <person name="Stevens L."/>
            <person name="Kumar S."/>
            <person name="Blaxter L. M."/>
        </authorList>
    </citation>
    <scope>NUCLEOTIDE SEQUENCE [LARGE SCALE GENOMIC DNA]</scope>
</reference>
<dbReference type="AlphaFoldDB" id="A0A8S1EZL3"/>
<feature type="compositionally biased region" description="Acidic residues" evidence="8">
    <location>
        <begin position="157"/>
        <end position="173"/>
    </location>
</feature>
<dbReference type="GO" id="GO:0034709">
    <property type="term" value="C:methylosome"/>
    <property type="evidence" value="ECO:0007669"/>
    <property type="project" value="InterPro"/>
</dbReference>
<comment type="function">
    <text evidence="7">Involved in both the assembly of spliceosomal snRNPs and the methylation of Sm proteins. Chaperone that regulates the assembly of spliceosomal U1, U2, U4 and U5 small nuclear ribonucleoproteins (snRNPs), the building blocks of the spliceosome, and thereby plays an important role in the splicing of cellular pre-mRNAs. Most spliceosomal snRNPs contain a common set of Sm proteins SNRPB, SNRPD1, SNRPD2, SNRPD3, SNRPE, SNRPF and SNRPG that assemble in a heptameric protein ring on the Sm site of the small nuclear RNA to form the core snRNP (Sm core). In the cytosol, the Sm proteins SNRPD1, SNRPD2, SNRPE, SNRPF and SNRPG are trapped in an inactive 6S pICln-Sm complex by the chaperone CLNS1A that controls the assembly of the core snRNP. Dissociation by the SMN complex of CLNS1A from the trapped Sm proteins and their transfer to an SMN-Sm complex triggers the assembly of core snRNPs and their transport to the nucleus.</text>
</comment>
<dbReference type="GO" id="GO:0006821">
    <property type="term" value="P:chloride transport"/>
    <property type="evidence" value="ECO:0007669"/>
    <property type="project" value="InterPro"/>
</dbReference>
<accession>A0A8S1EZL3</accession>
<dbReference type="GO" id="GO:0005829">
    <property type="term" value="C:cytosol"/>
    <property type="evidence" value="ECO:0007669"/>
    <property type="project" value="InterPro"/>
</dbReference>
<gene>
    <name evidence="9" type="ORF">CBOVIS_LOCUS8151</name>
</gene>
<evidence type="ECO:0000256" key="4">
    <source>
        <dbReference type="ARBA" id="ARBA00015653"/>
    </source>
</evidence>
<evidence type="ECO:0000256" key="2">
    <source>
        <dbReference type="ARBA" id="ARBA00004496"/>
    </source>
</evidence>
<dbReference type="InterPro" id="IPR003521">
    <property type="entry name" value="ICln"/>
</dbReference>
<evidence type="ECO:0000313" key="10">
    <source>
        <dbReference type="Proteomes" id="UP000494206"/>
    </source>
</evidence>
<protein>
    <recommendedName>
        <fullName evidence="4">Methylosome subunit pICln</fullName>
    </recommendedName>
</protein>
<dbReference type="GO" id="GO:0005886">
    <property type="term" value="C:plasma membrane"/>
    <property type="evidence" value="ECO:0007669"/>
    <property type="project" value="InterPro"/>
</dbReference>
<evidence type="ECO:0000313" key="9">
    <source>
        <dbReference type="EMBL" id="CAB3406022.1"/>
    </source>
</evidence>